<organism evidence="5 6">
    <name type="scientific">Granulicella sibirica</name>
    <dbReference type="NCBI Taxonomy" id="2479048"/>
    <lineage>
        <taxon>Bacteria</taxon>
        <taxon>Pseudomonadati</taxon>
        <taxon>Acidobacteriota</taxon>
        <taxon>Terriglobia</taxon>
        <taxon>Terriglobales</taxon>
        <taxon>Acidobacteriaceae</taxon>
        <taxon>Granulicella</taxon>
    </lineage>
</organism>
<name>A0A4Q0T2U3_9BACT</name>
<dbReference type="RefSeq" id="WP_128911394.1">
    <property type="nucleotide sequence ID" value="NZ_RDSM01000001.1"/>
</dbReference>
<dbReference type="EMBL" id="RDSM01000001">
    <property type="protein sequence ID" value="RXH57182.1"/>
    <property type="molecule type" value="Genomic_DNA"/>
</dbReference>
<dbReference type="OrthoDB" id="9785164at2"/>
<reference evidence="5 6" key="1">
    <citation type="submission" date="2018-11" db="EMBL/GenBank/DDBJ databases">
        <authorList>
            <person name="Mardanov A.V."/>
            <person name="Ravin N.V."/>
            <person name="Dedysh S.N."/>
        </authorList>
    </citation>
    <scope>NUCLEOTIDE SEQUENCE [LARGE SCALE GENOMIC DNA]</scope>
    <source>
        <strain evidence="5 6">AF10</strain>
    </source>
</reference>
<comment type="caution">
    <text evidence="5">The sequence shown here is derived from an EMBL/GenBank/DDBJ whole genome shotgun (WGS) entry which is preliminary data.</text>
</comment>
<evidence type="ECO:0000256" key="3">
    <source>
        <dbReference type="ARBA" id="ARBA00023163"/>
    </source>
</evidence>
<dbReference type="GO" id="GO:0003677">
    <property type="term" value="F:DNA binding"/>
    <property type="evidence" value="ECO:0007669"/>
    <property type="project" value="UniProtKB-KW"/>
</dbReference>
<accession>A0A4Q0T2U3</accession>
<keyword evidence="2" id="KW-0238">DNA-binding</keyword>
<dbReference type="Pfam" id="PF00440">
    <property type="entry name" value="TetR_N"/>
    <property type="match status" value="1"/>
</dbReference>
<dbReference type="InterPro" id="IPR009057">
    <property type="entry name" value="Homeodomain-like_sf"/>
</dbReference>
<sequence length="87" mass="9675">MMRKSRHETEATRKRIVQTASEAFRKDGIAETGLKDLMLGAGLNTKGGFYKHFESKDQLVAEAIRFSFGQVTNRMQASTAGPTPEKL</sequence>
<dbReference type="AlphaFoldDB" id="A0A4Q0T2U3"/>
<protein>
    <submittedName>
        <fullName evidence="5">Transcriptional regulator, TetR family</fullName>
    </submittedName>
</protein>
<evidence type="ECO:0000259" key="4">
    <source>
        <dbReference type="Pfam" id="PF00440"/>
    </source>
</evidence>
<reference evidence="6" key="2">
    <citation type="submission" date="2019-02" db="EMBL/GenBank/DDBJ databases">
        <title>Granulicella sibirica sp. nov., a psychrotolerant acidobacterium isolated from an organic soil layer in forested tundra, West Siberia.</title>
        <authorList>
            <person name="Oshkin I.Y."/>
            <person name="Kulichevskaya I.S."/>
            <person name="Rijpstra W.I.C."/>
            <person name="Sinninghe Damste J.S."/>
            <person name="Rakitin A.L."/>
            <person name="Ravin N.V."/>
            <person name="Dedysh S.N."/>
        </authorList>
    </citation>
    <scope>NUCLEOTIDE SEQUENCE [LARGE SCALE GENOMIC DNA]</scope>
    <source>
        <strain evidence="6">AF10</strain>
    </source>
</reference>
<gene>
    <name evidence="5" type="ORF">GRAN_0492</name>
</gene>
<dbReference type="Proteomes" id="UP000289437">
    <property type="component" value="Unassembled WGS sequence"/>
</dbReference>
<feature type="domain" description="HTH tetR-type" evidence="4">
    <location>
        <begin position="16"/>
        <end position="63"/>
    </location>
</feature>
<evidence type="ECO:0000256" key="2">
    <source>
        <dbReference type="ARBA" id="ARBA00023125"/>
    </source>
</evidence>
<keyword evidence="1" id="KW-0805">Transcription regulation</keyword>
<evidence type="ECO:0000313" key="6">
    <source>
        <dbReference type="Proteomes" id="UP000289437"/>
    </source>
</evidence>
<dbReference type="PANTHER" id="PTHR47506:SF7">
    <property type="entry name" value="TRANSCRIPTIONAL REGULATORY PROTEIN"/>
    <property type="match status" value="1"/>
</dbReference>
<keyword evidence="3" id="KW-0804">Transcription</keyword>
<dbReference type="InterPro" id="IPR001647">
    <property type="entry name" value="HTH_TetR"/>
</dbReference>
<evidence type="ECO:0000313" key="5">
    <source>
        <dbReference type="EMBL" id="RXH57182.1"/>
    </source>
</evidence>
<dbReference type="SUPFAM" id="SSF46689">
    <property type="entry name" value="Homeodomain-like"/>
    <property type="match status" value="1"/>
</dbReference>
<proteinExistence type="predicted"/>
<dbReference type="PANTHER" id="PTHR47506">
    <property type="entry name" value="TRANSCRIPTIONAL REGULATORY PROTEIN"/>
    <property type="match status" value="1"/>
</dbReference>
<dbReference type="Gene3D" id="1.10.357.10">
    <property type="entry name" value="Tetracycline Repressor, domain 2"/>
    <property type="match status" value="1"/>
</dbReference>
<keyword evidence="6" id="KW-1185">Reference proteome</keyword>
<evidence type="ECO:0000256" key="1">
    <source>
        <dbReference type="ARBA" id="ARBA00023015"/>
    </source>
</evidence>